<evidence type="ECO:0000256" key="6">
    <source>
        <dbReference type="ARBA" id="ARBA00022824"/>
    </source>
</evidence>
<keyword evidence="10" id="KW-1015">Disulfide bond</keyword>
<dbReference type="CDD" id="cd12917">
    <property type="entry name" value="VKOR_euk"/>
    <property type="match status" value="1"/>
</dbReference>
<dbReference type="Proteomes" id="UP000324907">
    <property type="component" value="Unassembled WGS sequence"/>
</dbReference>
<evidence type="ECO:0000313" key="20">
    <source>
        <dbReference type="Proteomes" id="UP000324907"/>
    </source>
</evidence>
<accession>A0A5A8DFD1</accession>
<organism evidence="15 21">
    <name type="scientific">Cafeteria roenbergensis</name>
    <name type="common">Marine flagellate</name>
    <dbReference type="NCBI Taxonomy" id="33653"/>
    <lineage>
        <taxon>Eukaryota</taxon>
        <taxon>Sar</taxon>
        <taxon>Stramenopiles</taxon>
        <taxon>Bigyra</taxon>
        <taxon>Opalozoa</taxon>
        <taxon>Bicosoecida</taxon>
        <taxon>Cafeteriaceae</taxon>
        <taxon>Cafeteria</taxon>
    </lineage>
</organism>
<dbReference type="EMBL" id="VLTO01000005">
    <property type="protein sequence ID" value="KAA0176992.1"/>
    <property type="molecule type" value="Genomic_DNA"/>
</dbReference>
<evidence type="ECO:0000256" key="2">
    <source>
        <dbReference type="ARBA" id="ARBA00006214"/>
    </source>
</evidence>
<dbReference type="SMART" id="SM00756">
    <property type="entry name" value="VKc"/>
    <property type="match status" value="1"/>
</dbReference>
<comment type="similarity">
    <text evidence="2">Belongs to the VKOR family.</text>
</comment>
<dbReference type="AlphaFoldDB" id="A0A5A8DFD1"/>
<feature type="transmembrane region" description="Helical" evidence="12">
    <location>
        <begin position="6"/>
        <end position="25"/>
    </location>
</feature>
<evidence type="ECO:0000259" key="13">
    <source>
        <dbReference type="SMART" id="SM00756"/>
    </source>
</evidence>
<name>A0A5A8DFD1_CAFRO</name>
<dbReference type="Proteomes" id="UP000322899">
    <property type="component" value="Unassembled WGS sequence"/>
</dbReference>
<evidence type="ECO:0000313" key="19">
    <source>
        <dbReference type="Proteomes" id="UP000323011"/>
    </source>
</evidence>
<feature type="domain" description="Vitamin K epoxide reductase" evidence="13">
    <location>
        <begin position="2"/>
        <end position="151"/>
    </location>
</feature>
<protein>
    <recommendedName>
        <fullName evidence="3">vitamin-K-epoxide reductase (warfarin-sensitive)</fullName>
        <ecNumber evidence="3">1.17.4.4</ecNumber>
    </recommendedName>
</protein>
<dbReference type="InterPro" id="IPR012932">
    <property type="entry name" value="VKOR"/>
</dbReference>
<dbReference type="EMBL" id="VLTN01000061">
    <property type="protein sequence ID" value="KAA0147767.1"/>
    <property type="molecule type" value="Genomic_DNA"/>
</dbReference>
<dbReference type="EMBL" id="VLTL01000002">
    <property type="protein sequence ID" value="KAA0172260.1"/>
    <property type="molecule type" value="Genomic_DNA"/>
</dbReference>
<evidence type="ECO:0000256" key="4">
    <source>
        <dbReference type="ARBA" id="ARBA00022692"/>
    </source>
</evidence>
<gene>
    <name evidence="17" type="ORF">FNF27_01322</name>
    <name evidence="16" type="ORF">FNF28_00263</name>
    <name evidence="14" type="ORF">FNF29_07112</name>
    <name evidence="15" type="ORF">FNF31_02574</name>
</gene>
<keyword evidence="11" id="KW-0676">Redox-active center</keyword>
<evidence type="ECO:0000256" key="3">
    <source>
        <dbReference type="ARBA" id="ARBA00012278"/>
    </source>
</evidence>
<dbReference type="Proteomes" id="UP000323011">
    <property type="component" value="Unassembled WGS sequence"/>
</dbReference>
<dbReference type="GO" id="GO:0005789">
    <property type="term" value="C:endoplasmic reticulum membrane"/>
    <property type="evidence" value="ECO:0007669"/>
    <property type="project" value="UniProtKB-SubCell"/>
</dbReference>
<dbReference type="GO" id="GO:0042373">
    <property type="term" value="P:vitamin K metabolic process"/>
    <property type="evidence" value="ECO:0007669"/>
    <property type="project" value="InterPro"/>
</dbReference>
<dbReference type="EC" id="1.17.4.4" evidence="3"/>
<keyword evidence="8" id="KW-0560">Oxidoreductase</keyword>
<evidence type="ECO:0000256" key="7">
    <source>
        <dbReference type="ARBA" id="ARBA00022989"/>
    </source>
</evidence>
<evidence type="ECO:0000313" key="15">
    <source>
        <dbReference type="EMBL" id="KAA0164025.1"/>
    </source>
</evidence>
<keyword evidence="5" id="KW-0874">Quinone</keyword>
<dbReference type="InterPro" id="IPR038354">
    <property type="entry name" value="VKOR_sf"/>
</dbReference>
<dbReference type="GO" id="GO:0047057">
    <property type="term" value="F:vitamin-K-epoxide reductase (warfarin-sensitive) activity"/>
    <property type="evidence" value="ECO:0007669"/>
    <property type="project" value="UniProtKB-EC"/>
</dbReference>
<comment type="subcellular location">
    <subcellularLocation>
        <location evidence="1">Endoplasmic reticulum membrane</location>
        <topology evidence="1">Multi-pass membrane protein</topology>
    </subcellularLocation>
</comment>
<dbReference type="PANTHER" id="PTHR14519">
    <property type="entry name" value="VITAMIN K EPOXIDE REDUCTASE COMPLEX, SUBUNIT 1"/>
    <property type="match status" value="1"/>
</dbReference>
<evidence type="ECO:0000313" key="17">
    <source>
        <dbReference type="EMBL" id="KAA0176992.1"/>
    </source>
</evidence>
<keyword evidence="4 12" id="KW-0812">Transmembrane</keyword>
<sequence length="161" mass="16535">MPSASAWISVAAGVGICLATYALYVEYMHAADETFQAGCDIEWLGASCSSVFASDYGRMMSKLGLVSPGSSLDLPNAANGLIFYLAVLLLPSIPASSAVREAVMLGAALLSAAASAYLGYVLAFVLGDFCVVCVSTYAVNAAILGLALSDFLSGRAKAKRS</sequence>
<evidence type="ECO:0000313" key="14">
    <source>
        <dbReference type="EMBL" id="KAA0147767.1"/>
    </source>
</evidence>
<dbReference type="OMA" id="YVINFAL"/>
<dbReference type="OrthoDB" id="17010at2759"/>
<dbReference type="Pfam" id="PF07884">
    <property type="entry name" value="VKOR"/>
    <property type="match status" value="1"/>
</dbReference>
<comment type="caution">
    <text evidence="15">The sequence shown here is derived from an EMBL/GenBank/DDBJ whole genome shotgun (WGS) entry which is preliminary data.</text>
</comment>
<evidence type="ECO:0000313" key="18">
    <source>
        <dbReference type="Proteomes" id="UP000322899"/>
    </source>
</evidence>
<dbReference type="Gene3D" id="1.20.1440.130">
    <property type="entry name" value="VKOR domain"/>
    <property type="match status" value="1"/>
</dbReference>
<evidence type="ECO:0000256" key="11">
    <source>
        <dbReference type="ARBA" id="ARBA00023284"/>
    </source>
</evidence>
<evidence type="ECO:0000256" key="10">
    <source>
        <dbReference type="ARBA" id="ARBA00023157"/>
    </source>
</evidence>
<feature type="transmembrane region" description="Helical" evidence="12">
    <location>
        <begin position="77"/>
        <end position="95"/>
    </location>
</feature>
<proteinExistence type="inferred from homology"/>
<evidence type="ECO:0000256" key="12">
    <source>
        <dbReference type="SAM" id="Phobius"/>
    </source>
</evidence>
<reference evidence="18 19" key="1">
    <citation type="submission" date="2019-07" db="EMBL/GenBank/DDBJ databases">
        <title>Genomes of Cafeteria roenbergensis.</title>
        <authorList>
            <person name="Fischer M.G."/>
            <person name="Hackl T."/>
            <person name="Roman M."/>
        </authorList>
    </citation>
    <scope>NUCLEOTIDE SEQUENCE [LARGE SCALE GENOMIC DNA]</scope>
    <source>
        <strain evidence="14 19">BVI</strain>
        <strain evidence="15 21">Cflag</strain>
        <strain evidence="17 18">E4-10P</strain>
        <strain evidence="16 20">RCC970-E3</strain>
    </source>
</reference>
<evidence type="ECO:0000256" key="9">
    <source>
        <dbReference type="ARBA" id="ARBA00023136"/>
    </source>
</evidence>
<dbReference type="InterPro" id="IPR042406">
    <property type="entry name" value="VKORC1/VKORC1L1"/>
</dbReference>
<dbReference type="Proteomes" id="UP000325113">
    <property type="component" value="Unassembled WGS sequence"/>
</dbReference>
<keyword evidence="7 12" id="KW-1133">Transmembrane helix</keyword>
<evidence type="ECO:0000256" key="5">
    <source>
        <dbReference type="ARBA" id="ARBA00022719"/>
    </source>
</evidence>
<feature type="transmembrane region" description="Helical" evidence="12">
    <location>
        <begin position="129"/>
        <end position="152"/>
    </location>
</feature>
<keyword evidence="9 12" id="KW-0472">Membrane</keyword>
<dbReference type="PANTHER" id="PTHR14519:SF5">
    <property type="entry name" value="VITAMIN K EPOXIDE REDUCTASE COMPLEX SUBUNIT 1-LIKE PROTEIN 1"/>
    <property type="match status" value="1"/>
</dbReference>
<evidence type="ECO:0000313" key="16">
    <source>
        <dbReference type="EMBL" id="KAA0172260.1"/>
    </source>
</evidence>
<keyword evidence="6" id="KW-0256">Endoplasmic reticulum</keyword>
<dbReference type="EMBL" id="VLTM01000019">
    <property type="protein sequence ID" value="KAA0164025.1"/>
    <property type="molecule type" value="Genomic_DNA"/>
</dbReference>
<keyword evidence="19" id="KW-1185">Reference proteome</keyword>
<evidence type="ECO:0000256" key="8">
    <source>
        <dbReference type="ARBA" id="ARBA00023002"/>
    </source>
</evidence>
<dbReference type="GO" id="GO:0048038">
    <property type="term" value="F:quinone binding"/>
    <property type="evidence" value="ECO:0007669"/>
    <property type="project" value="UniProtKB-KW"/>
</dbReference>
<feature type="transmembrane region" description="Helical" evidence="12">
    <location>
        <begin position="102"/>
        <end position="123"/>
    </location>
</feature>
<evidence type="ECO:0000313" key="21">
    <source>
        <dbReference type="Proteomes" id="UP000325113"/>
    </source>
</evidence>
<evidence type="ECO:0000256" key="1">
    <source>
        <dbReference type="ARBA" id="ARBA00004477"/>
    </source>
</evidence>